<dbReference type="KEGG" id="wna:KA717_07920"/>
<proteinExistence type="predicted"/>
<dbReference type="Pfam" id="PF06282">
    <property type="entry name" value="DUF1036"/>
    <property type="match status" value="1"/>
</dbReference>
<gene>
    <name evidence="1" type="ORF">KA717_07920</name>
</gene>
<organism evidence="1">
    <name type="scientific">Woronichinia naegeliana WA131</name>
    <dbReference type="NCBI Taxonomy" id="2824559"/>
    <lineage>
        <taxon>Bacteria</taxon>
        <taxon>Bacillati</taxon>
        <taxon>Cyanobacteriota</taxon>
        <taxon>Cyanophyceae</taxon>
        <taxon>Synechococcales</taxon>
        <taxon>Coelosphaeriaceae</taxon>
        <taxon>Woronichinia</taxon>
    </lineage>
</organism>
<dbReference type="InterPro" id="IPR009380">
    <property type="entry name" value="DUF1036"/>
</dbReference>
<evidence type="ECO:0000313" key="1">
    <source>
        <dbReference type="EMBL" id="UXE62656.1"/>
    </source>
</evidence>
<protein>
    <submittedName>
        <fullName evidence="1">DUF1036 domain-containing protein</fullName>
    </submittedName>
</protein>
<name>A0A977KZ76_9CYAN</name>
<dbReference type="EMBL" id="CP073041">
    <property type="protein sequence ID" value="UXE62656.1"/>
    <property type="molecule type" value="Genomic_DNA"/>
</dbReference>
<dbReference type="Proteomes" id="UP001065613">
    <property type="component" value="Chromosome"/>
</dbReference>
<sequence length="124" mass="13935">MRKSLGLLLLSLIPWAIADGFWGASRIQAGETCNYINNRLYMAQAYLNTKNIWVSQGWWVIEPGQCVVYADHASTYFKIEEEQAAPRPIIPQSVQTDLCVVNDRFTVYQASDAAVCDNQDGCDL</sequence>
<dbReference type="AlphaFoldDB" id="A0A977KZ76"/>
<reference evidence="1" key="1">
    <citation type="submission" date="2021-04" db="EMBL/GenBank/DDBJ databases">
        <title>Genome sequence of Woronichinia naegeliana from Washington state freshwater lake bloom.</title>
        <authorList>
            <person name="Dreher T.W."/>
        </authorList>
    </citation>
    <scope>NUCLEOTIDE SEQUENCE</scope>
    <source>
        <strain evidence="1">WA131</strain>
    </source>
</reference>
<accession>A0A977KZ76</accession>